<dbReference type="CDD" id="cd04301">
    <property type="entry name" value="NAT_SF"/>
    <property type="match status" value="1"/>
</dbReference>
<dbReference type="PROSITE" id="PS51186">
    <property type="entry name" value="GNAT"/>
    <property type="match status" value="1"/>
</dbReference>
<dbReference type="InterPro" id="IPR016181">
    <property type="entry name" value="Acyl_CoA_acyltransferase"/>
</dbReference>
<dbReference type="GO" id="GO:0016747">
    <property type="term" value="F:acyltransferase activity, transferring groups other than amino-acyl groups"/>
    <property type="evidence" value="ECO:0007669"/>
    <property type="project" value="InterPro"/>
</dbReference>
<evidence type="ECO:0000256" key="1">
    <source>
        <dbReference type="ARBA" id="ARBA00022679"/>
    </source>
</evidence>
<evidence type="ECO:0000313" key="6">
    <source>
        <dbReference type="Proteomes" id="UP000451471"/>
    </source>
</evidence>
<dbReference type="Pfam" id="PF13302">
    <property type="entry name" value="Acetyltransf_3"/>
    <property type="match status" value="1"/>
</dbReference>
<dbReference type="Proteomes" id="UP000451471">
    <property type="component" value="Unassembled WGS sequence"/>
</dbReference>
<accession>A0A6B0GNF3</accession>
<evidence type="ECO:0000313" key="5">
    <source>
        <dbReference type="EMBL" id="MWG35117.1"/>
    </source>
</evidence>
<protein>
    <submittedName>
        <fullName evidence="5">GNAT family N-acetyltransferase</fullName>
    </submittedName>
</protein>
<evidence type="ECO:0000256" key="3">
    <source>
        <dbReference type="ARBA" id="ARBA00038502"/>
    </source>
</evidence>
<evidence type="ECO:0000256" key="2">
    <source>
        <dbReference type="ARBA" id="ARBA00023315"/>
    </source>
</evidence>
<comment type="similarity">
    <text evidence="3">Belongs to the acetyltransferase family. RimJ subfamily.</text>
</comment>
<dbReference type="PANTHER" id="PTHR43792">
    <property type="entry name" value="GNAT FAMILY, PUTATIVE (AFU_ORTHOLOGUE AFUA_3G00765)-RELATED-RELATED"/>
    <property type="match status" value="1"/>
</dbReference>
<keyword evidence="6" id="KW-1185">Reference proteome</keyword>
<dbReference type="InterPro" id="IPR000182">
    <property type="entry name" value="GNAT_dom"/>
</dbReference>
<dbReference type="InterPro" id="IPR051531">
    <property type="entry name" value="N-acetyltransferase"/>
</dbReference>
<dbReference type="PANTHER" id="PTHR43792:SF8">
    <property type="entry name" value="[RIBOSOMAL PROTEIN US5]-ALANINE N-ACETYLTRANSFERASE"/>
    <property type="match status" value="1"/>
</dbReference>
<evidence type="ECO:0000259" key="4">
    <source>
        <dbReference type="PROSITE" id="PS51186"/>
    </source>
</evidence>
<gene>
    <name evidence="5" type="ORF">GQS65_11565</name>
</gene>
<proteinExistence type="inferred from homology"/>
<dbReference type="SUPFAM" id="SSF55729">
    <property type="entry name" value="Acyl-CoA N-acyltransferases (Nat)"/>
    <property type="match status" value="1"/>
</dbReference>
<comment type="caution">
    <text evidence="5">The sequence shown here is derived from an EMBL/GenBank/DDBJ whole genome shotgun (WGS) entry which is preliminary data.</text>
</comment>
<keyword evidence="1 5" id="KW-0808">Transferase</keyword>
<sequence>MPGPLFASDGRVDLRPVAEEDHDAIARDMNHPDLRVPGGGPTGPTDADAVAEFVEWLRNDDNTGFVVCAEGGYVGLVTLREDGFQGRVATYGVWITPDAQGRGYATAASELAFEWAFDQHGYHKVAANVFAFNEASMALMESLGFTEEGVHREERFADGEFVDVHRYGLLAREWR</sequence>
<keyword evidence="2" id="KW-0012">Acyltransferase</keyword>
<organism evidence="5 6">
    <name type="scientific">Halomarina oriensis</name>
    <dbReference type="NCBI Taxonomy" id="671145"/>
    <lineage>
        <taxon>Archaea</taxon>
        <taxon>Methanobacteriati</taxon>
        <taxon>Methanobacteriota</taxon>
        <taxon>Stenosarchaea group</taxon>
        <taxon>Halobacteria</taxon>
        <taxon>Halobacteriales</taxon>
        <taxon>Natronomonadaceae</taxon>
        <taxon>Halomarina</taxon>
    </lineage>
</organism>
<dbReference type="EMBL" id="WSZK01000017">
    <property type="protein sequence ID" value="MWG35117.1"/>
    <property type="molecule type" value="Genomic_DNA"/>
</dbReference>
<dbReference type="Gene3D" id="3.40.630.30">
    <property type="match status" value="1"/>
</dbReference>
<name>A0A6B0GNF3_9EURY</name>
<dbReference type="AlphaFoldDB" id="A0A6B0GNF3"/>
<reference evidence="5 6" key="1">
    <citation type="submission" date="2019-12" db="EMBL/GenBank/DDBJ databases">
        <title>Halocatena pleomorpha gen. nov. sp. nov., an extremely halophilic archaeon of family Halobacteriaceae isolated from saltpan soil.</title>
        <authorList>
            <person name="Pal Y."/>
            <person name="Verma A."/>
            <person name="Krishnamurthi S."/>
            <person name="Kumar P."/>
        </authorList>
    </citation>
    <scope>NUCLEOTIDE SEQUENCE [LARGE SCALE GENOMIC DNA]</scope>
    <source>
        <strain evidence="5 6">JCM 16495</strain>
    </source>
</reference>
<feature type="domain" description="N-acetyltransferase" evidence="4">
    <location>
        <begin position="12"/>
        <end position="168"/>
    </location>
</feature>
<dbReference type="OrthoDB" id="120213at2157"/>